<proteinExistence type="predicted"/>
<dbReference type="SUPFAM" id="SSF56349">
    <property type="entry name" value="DNA breaking-rejoining enzymes"/>
    <property type="match status" value="1"/>
</dbReference>
<dbReference type="OrthoDB" id="8883268at2"/>
<keyword evidence="4" id="KW-1185">Reference proteome</keyword>
<dbReference type="GO" id="GO:0006310">
    <property type="term" value="P:DNA recombination"/>
    <property type="evidence" value="ECO:0007669"/>
    <property type="project" value="UniProtKB-KW"/>
</dbReference>
<organism evidence="3 4">
    <name type="scientific">Geopseudomonas guangdongensis</name>
    <dbReference type="NCBI Taxonomy" id="1245526"/>
    <lineage>
        <taxon>Bacteria</taxon>
        <taxon>Pseudomonadati</taxon>
        <taxon>Pseudomonadota</taxon>
        <taxon>Gammaproteobacteria</taxon>
        <taxon>Pseudomonadales</taxon>
        <taxon>Pseudomonadaceae</taxon>
        <taxon>Geopseudomonas</taxon>
    </lineage>
</organism>
<evidence type="ECO:0000313" key="4">
    <source>
        <dbReference type="Proteomes" id="UP000243063"/>
    </source>
</evidence>
<keyword evidence="1" id="KW-0233">DNA recombination</keyword>
<dbReference type="RefSeq" id="WP_157718952.1">
    <property type="nucleotide sequence ID" value="NZ_LT629780.1"/>
</dbReference>
<dbReference type="GO" id="GO:0015074">
    <property type="term" value="P:DNA integration"/>
    <property type="evidence" value="ECO:0007669"/>
    <property type="project" value="InterPro"/>
</dbReference>
<dbReference type="InterPro" id="IPR013762">
    <property type="entry name" value="Integrase-like_cat_sf"/>
</dbReference>
<name>A0A1H2E6H2_9GAMM</name>
<dbReference type="Gene3D" id="1.10.443.10">
    <property type="entry name" value="Intergrase catalytic core"/>
    <property type="match status" value="1"/>
</dbReference>
<dbReference type="AlphaFoldDB" id="A0A1H2E6H2"/>
<sequence>MYDCGKVGGNDGFSESSPAPRADARFYARAAVLQGLFRVGSVDDIRKGSGFEFLNDRKVIRLEDLNQIFSMVFYVLSPPLSARSVIEYKRALKRMALSGLGPLEYAVKFGISRGTLRKYRAAHVRKVVEEILILINWRIEEKTNDYDEEIYAKTTEICYFWNKSFWGAPAELKNCSGSQKNSKRKTLKGLPWSWREQFLGFIRSDVDRVLAAVIICTGCRPSEACGGVLVSRSEYSDEIFEFYIIGSKTSLATQGGQPLRKLVVDLSNSPIVIGVISKWVDMHGGYAVTDSMNVKNFSARMSRVGKRCGFSGVTAYSIRHQMSADLKKLGFSPELVSAAMGHASGKSKSYYGRAGQARLKSGSNVLSVECSREVINSHSDWLDRVRSGQPSSTNNEAVQIEVASDYESESYNFDDMNEPGI</sequence>
<evidence type="ECO:0000256" key="1">
    <source>
        <dbReference type="ARBA" id="ARBA00023172"/>
    </source>
</evidence>
<dbReference type="InterPro" id="IPR011010">
    <property type="entry name" value="DNA_brk_join_enz"/>
</dbReference>
<dbReference type="EMBL" id="LT629780">
    <property type="protein sequence ID" value="SDT90663.1"/>
    <property type="molecule type" value="Genomic_DNA"/>
</dbReference>
<reference evidence="4" key="1">
    <citation type="submission" date="2016-10" db="EMBL/GenBank/DDBJ databases">
        <authorList>
            <person name="Varghese N."/>
            <person name="Submissions S."/>
        </authorList>
    </citation>
    <scope>NUCLEOTIDE SEQUENCE [LARGE SCALE GENOMIC DNA]</scope>
    <source>
        <strain evidence="4">CCTCC 2012022</strain>
    </source>
</reference>
<feature type="domain" description="Tyr recombinase" evidence="2">
    <location>
        <begin position="185"/>
        <end position="364"/>
    </location>
</feature>
<gene>
    <name evidence="3" type="ORF">SAMN05216580_0338</name>
</gene>
<evidence type="ECO:0000259" key="2">
    <source>
        <dbReference type="PROSITE" id="PS51898"/>
    </source>
</evidence>
<dbReference type="PROSITE" id="PS51898">
    <property type="entry name" value="TYR_RECOMBINASE"/>
    <property type="match status" value="1"/>
</dbReference>
<evidence type="ECO:0000313" key="3">
    <source>
        <dbReference type="EMBL" id="SDT90663.1"/>
    </source>
</evidence>
<protein>
    <submittedName>
        <fullName evidence="3">Phage integrase family protein</fullName>
    </submittedName>
</protein>
<dbReference type="Proteomes" id="UP000243063">
    <property type="component" value="Chromosome I"/>
</dbReference>
<dbReference type="InterPro" id="IPR002104">
    <property type="entry name" value="Integrase_catalytic"/>
</dbReference>
<accession>A0A1H2E6H2</accession>
<dbReference type="GO" id="GO:0003677">
    <property type="term" value="F:DNA binding"/>
    <property type="evidence" value="ECO:0007669"/>
    <property type="project" value="InterPro"/>
</dbReference>